<dbReference type="STRING" id="1121442.SAMN02745702_00557"/>
<dbReference type="Gene3D" id="1.20.144.10">
    <property type="entry name" value="Phosphatidic acid phosphatase type 2/haloperoxidase"/>
    <property type="match status" value="2"/>
</dbReference>
<feature type="transmembrane region" description="Helical" evidence="1">
    <location>
        <begin position="7"/>
        <end position="28"/>
    </location>
</feature>
<dbReference type="PANTHER" id="PTHR14969">
    <property type="entry name" value="SPHINGOSINE-1-PHOSPHATE PHOSPHOHYDROLASE"/>
    <property type="match status" value="1"/>
</dbReference>
<dbReference type="InterPro" id="IPR000326">
    <property type="entry name" value="PAP2/HPO"/>
</dbReference>
<evidence type="ECO:0000313" key="3">
    <source>
        <dbReference type="EMBL" id="SKA65487.1"/>
    </source>
</evidence>
<accession>A0A1T4VKP5</accession>
<dbReference type="OrthoDB" id="9801622at2"/>
<dbReference type="PANTHER" id="PTHR14969:SF13">
    <property type="entry name" value="AT30094P"/>
    <property type="match status" value="1"/>
</dbReference>
<name>A0A1T4VKP5_9BACT</name>
<dbReference type="SUPFAM" id="SSF48317">
    <property type="entry name" value="Acid phosphatase/Vanadium-dependent haloperoxidase"/>
    <property type="match status" value="1"/>
</dbReference>
<keyword evidence="1" id="KW-1133">Transmembrane helix</keyword>
<dbReference type="EMBL" id="FUYA01000001">
    <property type="protein sequence ID" value="SKA65487.1"/>
    <property type="molecule type" value="Genomic_DNA"/>
</dbReference>
<gene>
    <name evidence="3" type="ORF">SAMN02745702_00557</name>
</gene>
<feature type="transmembrane region" description="Helical" evidence="1">
    <location>
        <begin position="182"/>
        <end position="201"/>
    </location>
</feature>
<feature type="domain" description="Phosphatidic acid phosphatase type 2/haloperoxidase" evidence="2">
    <location>
        <begin position="86"/>
        <end position="197"/>
    </location>
</feature>
<sequence>MNTRHPAVHFLLGSFPFLLLLAVIMYFYPDEYALMQIIRVHKNAHDLLRQYAFWFTDWGNAVMYVSYLGILVYGYQKKKKDWVRFALTFLFFHLLICGGVVHVFKMIIGRPRPMTGETLFHMWTLNPHYHSFPSGHTADISGSTLALILWRRRWRWTLFLGLVLALMAGTRIYLMQHYPTDTFFGWVLGSLSAWAIYTFGIQKDVVAHE</sequence>
<keyword evidence="1" id="KW-0812">Transmembrane</keyword>
<dbReference type="AlphaFoldDB" id="A0A1T4VKP5"/>
<proteinExistence type="predicted"/>
<dbReference type="InterPro" id="IPR036938">
    <property type="entry name" value="PAP2/HPO_sf"/>
</dbReference>
<keyword evidence="4" id="KW-1185">Reference proteome</keyword>
<protein>
    <submittedName>
        <fullName evidence="3">Undecaprenyl-diphosphatase</fullName>
    </submittedName>
</protein>
<feature type="transmembrane region" description="Helical" evidence="1">
    <location>
        <begin position="51"/>
        <end position="73"/>
    </location>
</feature>
<evidence type="ECO:0000256" key="1">
    <source>
        <dbReference type="SAM" id="Phobius"/>
    </source>
</evidence>
<dbReference type="Pfam" id="PF01569">
    <property type="entry name" value="PAP2"/>
    <property type="match status" value="1"/>
</dbReference>
<feature type="transmembrane region" description="Helical" evidence="1">
    <location>
        <begin position="157"/>
        <end position="176"/>
    </location>
</feature>
<evidence type="ECO:0000259" key="2">
    <source>
        <dbReference type="SMART" id="SM00014"/>
    </source>
</evidence>
<dbReference type="Proteomes" id="UP000189733">
    <property type="component" value="Unassembled WGS sequence"/>
</dbReference>
<reference evidence="3 4" key="1">
    <citation type="submission" date="2017-02" db="EMBL/GenBank/DDBJ databases">
        <authorList>
            <person name="Peterson S.W."/>
        </authorList>
    </citation>
    <scope>NUCLEOTIDE SEQUENCE [LARGE SCALE GENOMIC DNA]</scope>
    <source>
        <strain evidence="3 4">DSM 18034</strain>
    </source>
</reference>
<evidence type="ECO:0000313" key="4">
    <source>
        <dbReference type="Proteomes" id="UP000189733"/>
    </source>
</evidence>
<dbReference type="RefSeq" id="WP_078683849.1">
    <property type="nucleotide sequence ID" value="NZ_FUYA01000001.1"/>
</dbReference>
<organism evidence="3 4">
    <name type="scientific">Desulfobaculum bizertense DSM 18034</name>
    <dbReference type="NCBI Taxonomy" id="1121442"/>
    <lineage>
        <taxon>Bacteria</taxon>
        <taxon>Pseudomonadati</taxon>
        <taxon>Thermodesulfobacteriota</taxon>
        <taxon>Desulfovibrionia</taxon>
        <taxon>Desulfovibrionales</taxon>
        <taxon>Desulfovibrionaceae</taxon>
        <taxon>Desulfobaculum</taxon>
    </lineage>
</organism>
<feature type="transmembrane region" description="Helical" evidence="1">
    <location>
        <begin position="85"/>
        <end position="108"/>
    </location>
</feature>
<keyword evidence="1" id="KW-0472">Membrane</keyword>
<dbReference type="SMART" id="SM00014">
    <property type="entry name" value="acidPPc"/>
    <property type="match status" value="1"/>
</dbReference>